<evidence type="ECO:0000256" key="1">
    <source>
        <dbReference type="ARBA" id="ARBA00004651"/>
    </source>
</evidence>
<dbReference type="InterPro" id="IPR039421">
    <property type="entry name" value="Type_1_exporter"/>
</dbReference>
<dbReference type="Pfam" id="PF00005">
    <property type="entry name" value="ABC_tran"/>
    <property type="match status" value="1"/>
</dbReference>
<evidence type="ECO:0000256" key="7">
    <source>
        <dbReference type="SAM" id="MobiDB-lite"/>
    </source>
</evidence>
<evidence type="ECO:0000256" key="5">
    <source>
        <dbReference type="ARBA" id="ARBA00022989"/>
    </source>
</evidence>
<evidence type="ECO:0000256" key="2">
    <source>
        <dbReference type="ARBA" id="ARBA00022692"/>
    </source>
</evidence>
<comment type="subcellular location">
    <subcellularLocation>
        <location evidence="1">Cell membrane</location>
        <topology evidence="1">Multi-pass membrane protein</topology>
    </subcellularLocation>
</comment>
<dbReference type="PROSITE" id="PS50893">
    <property type="entry name" value="ABC_TRANSPORTER_2"/>
    <property type="match status" value="1"/>
</dbReference>
<comment type="caution">
    <text evidence="11">The sequence shown here is derived from an EMBL/GenBank/DDBJ whole genome shotgun (WGS) entry which is preliminary data.</text>
</comment>
<dbReference type="Proteomes" id="UP001176468">
    <property type="component" value="Unassembled WGS sequence"/>
</dbReference>
<dbReference type="InterPro" id="IPR010128">
    <property type="entry name" value="ATPase_T1SS_PrtD-like"/>
</dbReference>
<dbReference type="InterPro" id="IPR027417">
    <property type="entry name" value="P-loop_NTPase"/>
</dbReference>
<dbReference type="RefSeq" id="WP_304563022.1">
    <property type="nucleotide sequence ID" value="NZ_JAUQSZ010000018.1"/>
</dbReference>
<feature type="domain" description="ABC transmembrane type-1" evidence="10">
    <location>
        <begin position="40"/>
        <end position="316"/>
    </location>
</feature>
<protein>
    <submittedName>
        <fullName evidence="11">Type I secretion system permease/ATPase</fullName>
    </submittedName>
</protein>
<accession>A0ABT9A5K1</accession>
<dbReference type="EMBL" id="JAUQSZ010000018">
    <property type="protein sequence ID" value="MDO7844624.1"/>
    <property type="molecule type" value="Genomic_DNA"/>
</dbReference>
<keyword evidence="12" id="KW-1185">Reference proteome</keyword>
<feature type="region of interest" description="Disordered" evidence="7">
    <location>
        <begin position="1"/>
        <end position="20"/>
    </location>
</feature>
<keyword evidence="6 8" id="KW-0472">Membrane</keyword>
<feature type="transmembrane region" description="Helical" evidence="8">
    <location>
        <begin position="168"/>
        <end position="189"/>
    </location>
</feature>
<dbReference type="PANTHER" id="PTHR24221:SF248">
    <property type="entry name" value="ABC TRANSPORTER TRANSMEMBRANE REGION"/>
    <property type="match status" value="1"/>
</dbReference>
<dbReference type="SUPFAM" id="SSF52540">
    <property type="entry name" value="P-loop containing nucleoside triphosphate hydrolases"/>
    <property type="match status" value="1"/>
</dbReference>
<feature type="domain" description="ABC transporter" evidence="9">
    <location>
        <begin position="346"/>
        <end position="588"/>
    </location>
</feature>
<keyword evidence="2 8" id="KW-0812">Transmembrane</keyword>
<keyword evidence="4" id="KW-0067">ATP-binding</keyword>
<dbReference type="Gene3D" id="3.40.50.300">
    <property type="entry name" value="P-loop containing nucleotide triphosphate hydrolases"/>
    <property type="match status" value="1"/>
</dbReference>
<reference evidence="11" key="1">
    <citation type="submission" date="2023-07" db="EMBL/GenBank/DDBJ databases">
        <authorList>
            <person name="Kim M.K."/>
        </authorList>
    </citation>
    <scope>NUCLEOTIDE SEQUENCE</scope>
    <source>
        <strain evidence="11">CA1-15</strain>
    </source>
</reference>
<feature type="transmembrane region" description="Helical" evidence="8">
    <location>
        <begin position="76"/>
        <end position="96"/>
    </location>
</feature>
<dbReference type="PANTHER" id="PTHR24221">
    <property type="entry name" value="ATP-BINDING CASSETTE SUB-FAMILY B"/>
    <property type="match status" value="1"/>
</dbReference>
<name>A0ABT9A5K1_9SPHN</name>
<sequence>MQHFRPPSRTAGGGRRGAQPVGAAHSAVRAALAHCRSHLIGIALFSALLNLLNLAPTIFMMQVYDRVLGSGSVPTLVALTAVCLLTLATLGALDWLRSRLLVRVSARMEDVLASRVMSAVFAQAGFSRIQRADALRQFDTLRQGMGSAGVLAVFDGPWALIYTGVAFLIHPLLGALCVVASVILLLLAWSNERSTHSAVLAANEAASVAYANQSQITAYAAEVRALGMREAMVARQLRERGRSNAIQTSASLSTGNHVGIIKFVRLALQSVALAVGGYLAVKGEISGGAVFAASLLLSKAVQPIEQIVGASRGLLQAWEARRKIDVILDTVVDAPSTSLPVPTGRVDVEHLTVLTAETERVALANVAFTVNPGELIGVIGSSGSGKSTLLRALSGAVAPARGWVRYDGASYWDWDEAQIARHIGYMPQEFVLFPGTLKENISRFAGDLGADPAHIDTAVIRAAQLIGAHDSFVRLPQGYETRIGLGGTGLSAGQTQRVALARALYGDPRVLILDEPNAHLDADAQYGLIQLLLTLKRQGTTVIVAAHTGDLIASVDKVLILNEGRVVRFGPVVTEKNNPLATVLANHKSA</sequence>
<dbReference type="Pfam" id="PF00664">
    <property type="entry name" value="ABC_membrane"/>
    <property type="match status" value="1"/>
</dbReference>
<keyword evidence="5 8" id="KW-1133">Transmembrane helix</keyword>
<evidence type="ECO:0000256" key="6">
    <source>
        <dbReference type="ARBA" id="ARBA00023136"/>
    </source>
</evidence>
<dbReference type="InterPro" id="IPR003593">
    <property type="entry name" value="AAA+_ATPase"/>
</dbReference>
<dbReference type="Gene3D" id="1.20.1560.10">
    <property type="entry name" value="ABC transporter type 1, transmembrane domain"/>
    <property type="match status" value="1"/>
</dbReference>
<proteinExistence type="predicted"/>
<evidence type="ECO:0000313" key="11">
    <source>
        <dbReference type="EMBL" id="MDO7844624.1"/>
    </source>
</evidence>
<dbReference type="SUPFAM" id="SSF90123">
    <property type="entry name" value="ABC transporter transmembrane region"/>
    <property type="match status" value="1"/>
</dbReference>
<dbReference type="PROSITE" id="PS50929">
    <property type="entry name" value="ABC_TM1F"/>
    <property type="match status" value="1"/>
</dbReference>
<feature type="transmembrane region" description="Helical" evidence="8">
    <location>
        <begin position="39"/>
        <end position="64"/>
    </location>
</feature>
<evidence type="ECO:0000256" key="4">
    <source>
        <dbReference type="ARBA" id="ARBA00022840"/>
    </source>
</evidence>
<dbReference type="NCBIfam" id="TIGR01842">
    <property type="entry name" value="type_I_sec_PrtD"/>
    <property type="match status" value="1"/>
</dbReference>
<evidence type="ECO:0000259" key="9">
    <source>
        <dbReference type="PROSITE" id="PS50893"/>
    </source>
</evidence>
<dbReference type="SMART" id="SM00382">
    <property type="entry name" value="AAA"/>
    <property type="match status" value="1"/>
</dbReference>
<keyword evidence="3" id="KW-0547">Nucleotide-binding</keyword>
<organism evidence="11 12">
    <name type="scientific">Sphingomonas immobilis</name>
    <dbReference type="NCBI Taxonomy" id="3063997"/>
    <lineage>
        <taxon>Bacteria</taxon>
        <taxon>Pseudomonadati</taxon>
        <taxon>Pseudomonadota</taxon>
        <taxon>Alphaproteobacteria</taxon>
        <taxon>Sphingomonadales</taxon>
        <taxon>Sphingomonadaceae</taxon>
        <taxon>Sphingomonas</taxon>
    </lineage>
</organism>
<dbReference type="InterPro" id="IPR036640">
    <property type="entry name" value="ABC1_TM_sf"/>
</dbReference>
<evidence type="ECO:0000256" key="3">
    <source>
        <dbReference type="ARBA" id="ARBA00022741"/>
    </source>
</evidence>
<evidence type="ECO:0000313" key="12">
    <source>
        <dbReference type="Proteomes" id="UP001176468"/>
    </source>
</evidence>
<gene>
    <name evidence="11" type="ORF">Q5H94_19995</name>
</gene>
<evidence type="ECO:0000259" key="10">
    <source>
        <dbReference type="PROSITE" id="PS50929"/>
    </source>
</evidence>
<evidence type="ECO:0000256" key="8">
    <source>
        <dbReference type="SAM" id="Phobius"/>
    </source>
</evidence>
<dbReference type="InterPro" id="IPR003439">
    <property type="entry name" value="ABC_transporter-like_ATP-bd"/>
</dbReference>
<dbReference type="InterPro" id="IPR011527">
    <property type="entry name" value="ABC1_TM_dom"/>
</dbReference>